<feature type="transmembrane region" description="Helical" evidence="5">
    <location>
        <begin position="358"/>
        <end position="382"/>
    </location>
</feature>
<evidence type="ECO:0000256" key="5">
    <source>
        <dbReference type="SAM" id="Phobius"/>
    </source>
</evidence>
<keyword evidence="3 5" id="KW-1133">Transmembrane helix</keyword>
<protein>
    <submittedName>
        <fullName evidence="7">3-hydroxybenzoate transporter MhbT</fullName>
    </submittedName>
</protein>
<gene>
    <name evidence="7" type="primary">mhbT</name>
    <name evidence="7" type="ORF">LMG27177_07007</name>
</gene>
<evidence type="ECO:0000313" key="8">
    <source>
        <dbReference type="Proteomes" id="UP000494252"/>
    </source>
</evidence>
<reference evidence="7 8" key="1">
    <citation type="submission" date="2020-04" db="EMBL/GenBank/DDBJ databases">
        <authorList>
            <person name="De Canck E."/>
        </authorList>
    </citation>
    <scope>NUCLEOTIDE SEQUENCE [LARGE SCALE GENOMIC DNA]</scope>
    <source>
        <strain evidence="7 8">LMG 27177</strain>
    </source>
</reference>
<dbReference type="PANTHER" id="PTHR23508">
    <property type="entry name" value="CARBOXYLIC ACID TRANSPORTER PROTEIN HOMOLOG"/>
    <property type="match status" value="1"/>
</dbReference>
<organism evidence="7 8">
    <name type="scientific">Paraburkholderia fynbosensis</name>
    <dbReference type="NCBI Taxonomy" id="1200993"/>
    <lineage>
        <taxon>Bacteria</taxon>
        <taxon>Pseudomonadati</taxon>
        <taxon>Pseudomonadota</taxon>
        <taxon>Betaproteobacteria</taxon>
        <taxon>Burkholderiales</taxon>
        <taxon>Burkholderiaceae</taxon>
        <taxon>Paraburkholderia</taxon>
    </lineage>
</organism>
<proteinExistence type="predicted"/>
<evidence type="ECO:0000256" key="3">
    <source>
        <dbReference type="ARBA" id="ARBA00022989"/>
    </source>
</evidence>
<feature type="transmembrane region" description="Helical" evidence="5">
    <location>
        <begin position="305"/>
        <end position="323"/>
    </location>
</feature>
<keyword evidence="2 5" id="KW-0812">Transmembrane</keyword>
<dbReference type="EMBL" id="CADIKI010000032">
    <property type="protein sequence ID" value="CAB3810020.1"/>
    <property type="molecule type" value="Genomic_DNA"/>
</dbReference>
<evidence type="ECO:0000256" key="1">
    <source>
        <dbReference type="ARBA" id="ARBA00004141"/>
    </source>
</evidence>
<dbReference type="Proteomes" id="UP000494252">
    <property type="component" value="Unassembled WGS sequence"/>
</dbReference>
<feature type="transmembrane region" description="Helical" evidence="5">
    <location>
        <begin position="101"/>
        <end position="120"/>
    </location>
</feature>
<feature type="transmembrane region" description="Helical" evidence="5">
    <location>
        <begin position="271"/>
        <end position="293"/>
    </location>
</feature>
<feature type="transmembrane region" description="Helical" evidence="5">
    <location>
        <begin position="159"/>
        <end position="179"/>
    </location>
</feature>
<dbReference type="SUPFAM" id="SSF103473">
    <property type="entry name" value="MFS general substrate transporter"/>
    <property type="match status" value="1"/>
</dbReference>
<feature type="transmembrane region" description="Helical" evidence="5">
    <location>
        <begin position="126"/>
        <end position="147"/>
    </location>
</feature>
<dbReference type="AlphaFoldDB" id="A0A6J5H3S7"/>
<dbReference type="Gene3D" id="1.20.1250.20">
    <property type="entry name" value="MFS general substrate transporter like domains"/>
    <property type="match status" value="1"/>
</dbReference>
<dbReference type="Pfam" id="PF07690">
    <property type="entry name" value="MFS_1"/>
    <property type="match status" value="1"/>
</dbReference>
<feature type="transmembrane region" description="Helical" evidence="5">
    <location>
        <begin position="185"/>
        <end position="209"/>
    </location>
</feature>
<feature type="domain" description="Major facilitator superfamily (MFS) profile" evidence="6">
    <location>
        <begin position="35"/>
        <end position="448"/>
    </location>
</feature>
<evidence type="ECO:0000256" key="2">
    <source>
        <dbReference type="ARBA" id="ARBA00022692"/>
    </source>
</evidence>
<dbReference type="InterPro" id="IPR011701">
    <property type="entry name" value="MFS"/>
</dbReference>
<dbReference type="InterPro" id="IPR036259">
    <property type="entry name" value="MFS_trans_sf"/>
</dbReference>
<dbReference type="CDD" id="cd17365">
    <property type="entry name" value="MFS_PcaK_like"/>
    <property type="match status" value="1"/>
</dbReference>
<dbReference type="InterPro" id="IPR020846">
    <property type="entry name" value="MFS_dom"/>
</dbReference>
<keyword evidence="8" id="KW-1185">Reference proteome</keyword>
<dbReference type="GO" id="GO:0046943">
    <property type="term" value="F:carboxylic acid transmembrane transporter activity"/>
    <property type="evidence" value="ECO:0007669"/>
    <property type="project" value="TreeGrafter"/>
</dbReference>
<dbReference type="PANTHER" id="PTHR23508:SF10">
    <property type="entry name" value="CARBOXYLIC ACID TRANSPORTER PROTEIN HOMOLOG"/>
    <property type="match status" value="1"/>
</dbReference>
<evidence type="ECO:0000313" key="7">
    <source>
        <dbReference type="EMBL" id="CAB3810020.1"/>
    </source>
</evidence>
<evidence type="ECO:0000259" key="6">
    <source>
        <dbReference type="PROSITE" id="PS50850"/>
    </source>
</evidence>
<keyword evidence="4 5" id="KW-0472">Membrane</keyword>
<feature type="transmembrane region" description="Helical" evidence="5">
    <location>
        <begin position="394"/>
        <end position="419"/>
    </location>
</feature>
<dbReference type="GO" id="GO:0005886">
    <property type="term" value="C:plasma membrane"/>
    <property type="evidence" value="ECO:0007669"/>
    <property type="project" value="TreeGrafter"/>
</dbReference>
<sequence length="468" mass="49055">MARPENTETFVHSDTRMNVEQFIDSQPLSAFQKRVLVLCFLIVAVDGFDTSGIGFLGPAIRAEWQVAASALAPLFGAGLLGLTAGALLFGPLADRYGRKRILIVSIFLFGIASLATAASPGLTALVIARFFTGVGLGGAMPNAVTLAREYSPGSRASSLVTLMFCGFTIGGAFGGLASAQFVGMIGWRGVLAIGGIAPLLLVPVLAAMLPESLGFLLLRGTPKDRLVATSIADRIRIHDAGQVSLYANAKPLDRTSSVRELFAPGTAPVTLLLWTTFFMLLLIVYLLTSWLPVLLAAAGVSLRQASLMTMMYQVGATIGGIWLGRRMDRSDPQRVLALAFLVATALILICAWSEGSKLIIVGTVLGIGFCIGGGTIGGYVLSGSYYPTSSRATGVAWANAAGRVGAVLGSMAGGALIGFGVNFETFLLLLAVPGVIATLAMFGLERLRRDGRRRITSMRAPPKPSEPA</sequence>
<feature type="transmembrane region" description="Helical" evidence="5">
    <location>
        <begin position="335"/>
        <end position="352"/>
    </location>
</feature>
<feature type="transmembrane region" description="Helical" evidence="5">
    <location>
        <begin position="66"/>
        <end position="89"/>
    </location>
</feature>
<evidence type="ECO:0000256" key="4">
    <source>
        <dbReference type="ARBA" id="ARBA00023136"/>
    </source>
</evidence>
<dbReference type="PROSITE" id="PS50850">
    <property type="entry name" value="MFS"/>
    <property type="match status" value="1"/>
</dbReference>
<name>A0A6J5H3S7_9BURK</name>
<feature type="transmembrane region" description="Helical" evidence="5">
    <location>
        <begin position="35"/>
        <end position="60"/>
    </location>
</feature>
<feature type="transmembrane region" description="Helical" evidence="5">
    <location>
        <begin position="425"/>
        <end position="444"/>
    </location>
</feature>
<comment type="subcellular location">
    <subcellularLocation>
        <location evidence="1">Membrane</location>
        <topology evidence="1">Multi-pass membrane protein</topology>
    </subcellularLocation>
</comment>
<accession>A0A6J5H3S7</accession>